<comment type="similarity">
    <text evidence="10 11">Belongs to the TonB-dependent receptor family.</text>
</comment>
<keyword evidence="15" id="KW-0675">Receptor</keyword>
<keyword evidence="4 10" id="KW-0812">Transmembrane</keyword>
<dbReference type="InterPro" id="IPR000531">
    <property type="entry name" value="Beta-barrel_TonB"/>
</dbReference>
<sequence>MPFTRTARRSLFALLLVSASPAALAQDYSDDTDRIVVSAFRVLVPESEVTSSLTVLEAERIEASGSAFAADALRAVPGLTVSRSGPAGSLTQVRARGSEANHVLVLIDGIEASNPFTGEYDFAHTPSFGVERIEVLHGEQSALWGPDAIGGVISIRTVGMDGEEGASLFAEGGSFDTWRTGAAVSGEVGYLSGGVTASAFSSGGFDVSGTGGQADGYDARLLGGAGTLDLGPDLRLEGALRLASHESEYDSDTDFDGRLDDADLSIEGRESAARLALLADTKLAGLDFAHEAALSWFDTRSENFDTGAFTGTTQGTRWQGYYEATALWTGFGADHRLTVLAERESERYVNFAGAGAGQNQTQRIENDALAADYDLTAGPVRIHLSARRDMNDRFEDATTWRAGLSRGFESIGGRMRASIGEGVKNPGVFELFGFFPGFFSGNPNLVPERSRGWEIGWDQELADASLSVTWFEARLEDEIFTDFGVNPATARNRTGESRRSGLEISGEWQAARDLKVTGSAAFLKSEENGVAEIRRPEQTASLAIFWEPRNSPLSLAVSADHVGDRTDTDFGTFQTVTLNAYTLVGGRASWRIGDHAALYLRGENLLDEKYEDVFGYASAGRGLYLGLRLQR</sequence>
<evidence type="ECO:0000256" key="5">
    <source>
        <dbReference type="ARBA" id="ARBA00022729"/>
    </source>
</evidence>
<evidence type="ECO:0000256" key="11">
    <source>
        <dbReference type="RuleBase" id="RU003357"/>
    </source>
</evidence>
<keyword evidence="5 12" id="KW-0732">Signal</keyword>
<keyword evidence="16" id="KW-1185">Reference proteome</keyword>
<evidence type="ECO:0000256" key="9">
    <source>
        <dbReference type="ARBA" id="ARBA00023237"/>
    </source>
</evidence>
<dbReference type="EMBL" id="JAZDRO010000002">
    <property type="protein sequence ID" value="MEE2566507.1"/>
    <property type="molecule type" value="Genomic_DNA"/>
</dbReference>
<evidence type="ECO:0000256" key="12">
    <source>
        <dbReference type="SAM" id="SignalP"/>
    </source>
</evidence>
<feature type="signal peptide" evidence="12">
    <location>
        <begin position="1"/>
        <end position="25"/>
    </location>
</feature>
<dbReference type="PANTHER" id="PTHR30069">
    <property type="entry name" value="TONB-DEPENDENT OUTER MEMBRANE RECEPTOR"/>
    <property type="match status" value="1"/>
</dbReference>
<keyword evidence="9 10" id="KW-0998">Cell outer membrane</keyword>
<dbReference type="CDD" id="cd01347">
    <property type="entry name" value="ligand_gated_channel"/>
    <property type="match status" value="1"/>
</dbReference>
<keyword evidence="8 10" id="KW-0472">Membrane</keyword>
<dbReference type="Pfam" id="PF00593">
    <property type="entry name" value="TonB_dep_Rec_b-barrel"/>
    <property type="match status" value="1"/>
</dbReference>
<dbReference type="PANTHER" id="PTHR30069:SF53">
    <property type="entry name" value="COLICIN I RECEPTOR-RELATED"/>
    <property type="match status" value="1"/>
</dbReference>
<dbReference type="InterPro" id="IPR037066">
    <property type="entry name" value="Plug_dom_sf"/>
</dbReference>
<protein>
    <submittedName>
        <fullName evidence="15">TonB-dependent receptor</fullName>
    </submittedName>
</protein>
<keyword evidence="6" id="KW-0406">Ion transport</keyword>
<feature type="domain" description="TonB-dependent receptor plug" evidence="14">
    <location>
        <begin position="46"/>
        <end position="152"/>
    </location>
</feature>
<evidence type="ECO:0000256" key="2">
    <source>
        <dbReference type="ARBA" id="ARBA00022448"/>
    </source>
</evidence>
<name>A0ABU7LZ02_9PROT</name>
<organism evidence="15 16">
    <name type="scientific">Hyphobacterium marinum</name>
    <dbReference type="NCBI Taxonomy" id="3116574"/>
    <lineage>
        <taxon>Bacteria</taxon>
        <taxon>Pseudomonadati</taxon>
        <taxon>Pseudomonadota</taxon>
        <taxon>Alphaproteobacteria</taxon>
        <taxon>Maricaulales</taxon>
        <taxon>Maricaulaceae</taxon>
        <taxon>Hyphobacterium</taxon>
    </lineage>
</organism>
<dbReference type="Proteomes" id="UP001310692">
    <property type="component" value="Unassembled WGS sequence"/>
</dbReference>
<dbReference type="Gene3D" id="2.40.170.20">
    <property type="entry name" value="TonB-dependent receptor, beta-barrel domain"/>
    <property type="match status" value="1"/>
</dbReference>
<comment type="subcellular location">
    <subcellularLocation>
        <location evidence="1 10">Cell outer membrane</location>
        <topology evidence="1 10">Multi-pass membrane protein</topology>
    </subcellularLocation>
</comment>
<comment type="caution">
    <text evidence="15">The sequence shown here is derived from an EMBL/GenBank/DDBJ whole genome shotgun (WGS) entry which is preliminary data.</text>
</comment>
<feature type="domain" description="TonB-dependent receptor-like beta-barrel" evidence="13">
    <location>
        <begin position="230"/>
        <end position="605"/>
    </location>
</feature>
<evidence type="ECO:0000259" key="14">
    <source>
        <dbReference type="Pfam" id="PF07715"/>
    </source>
</evidence>
<dbReference type="SUPFAM" id="SSF56935">
    <property type="entry name" value="Porins"/>
    <property type="match status" value="1"/>
</dbReference>
<accession>A0ABU7LZ02</accession>
<reference evidence="15 16" key="1">
    <citation type="submission" date="2024-01" db="EMBL/GenBank/DDBJ databases">
        <title>Hyphobacterium bacterium isolated from marine sediment.</title>
        <authorList>
            <person name="Zhao S."/>
        </authorList>
    </citation>
    <scope>NUCLEOTIDE SEQUENCE [LARGE SCALE GENOMIC DNA]</scope>
    <source>
        <strain evidence="15 16">Y60-23</strain>
    </source>
</reference>
<keyword evidence="3 10" id="KW-1134">Transmembrane beta strand</keyword>
<evidence type="ECO:0000256" key="7">
    <source>
        <dbReference type="ARBA" id="ARBA00023077"/>
    </source>
</evidence>
<proteinExistence type="inferred from homology"/>
<evidence type="ECO:0000313" key="15">
    <source>
        <dbReference type="EMBL" id="MEE2566507.1"/>
    </source>
</evidence>
<gene>
    <name evidence="15" type="ORF">V0U35_07415</name>
</gene>
<evidence type="ECO:0000256" key="6">
    <source>
        <dbReference type="ARBA" id="ARBA00023065"/>
    </source>
</evidence>
<evidence type="ECO:0000256" key="8">
    <source>
        <dbReference type="ARBA" id="ARBA00023136"/>
    </source>
</evidence>
<dbReference type="Gene3D" id="2.170.130.10">
    <property type="entry name" value="TonB-dependent receptor, plug domain"/>
    <property type="match status" value="1"/>
</dbReference>
<dbReference type="InterPro" id="IPR012910">
    <property type="entry name" value="Plug_dom"/>
</dbReference>
<evidence type="ECO:0000256" key="3">
    <source>
        <dbReference type="ARBA" id="ARBA00022452"/>
    </source>
</evidence>
<evidence type="ECO:0000256" key="10">
    <source>
        <dbReference type="PROSITE-ProRule" id="PRU01360"/>
    </source>
</evidence>
<keyword evidence="7 11" id="KW-0798">TonB box</keyword>
<dbReference type="InterPro" id="IPR039426">
    <property type="entry name" value="TonB-dep_rcpt-like"/>
</dbReference>
<dbReference type="PROSITE" id="PS52016">
    <property type="entry name" value="TONB_DEPENDENT_REC_3"/>
    <property type="match status" value="1"/>
</dbReference>
<dbReference type="RefSeq" id="WP_330196047.1">
    <property type="nucleotide sequence ID" value="NZ_JAZDRO010000002.1"/>
</dbReference>
<feature type="chain" id="PRO_5046945472" evidence="12">
    <location>
        <begin position="26"/>
        <end position="631"/>
    </location>
</feature>
<evidence type="ECO:0000256" key="4">
    <source>
        <dbReference type="ARBA" id="ARBA00022692"/>
    </source>
</evidence>
<evidence type="ECO:0000256" key="1">
    <source>
        <dbReference type="ARBA" id="ARBA00004571"/>
    </source>
</evidence>
<keyword evidence="2 10" id="KW-0813">Transport</keyword>
<evidence type="ECO:0000313" key="16">
    <source>
        <dbReference type="Proteomes" id="UP001310692"/>
    </source>
</evidence>
<evidence type="ECO:0000259" key="13">
    <source>
        <dbReference type="Pfam" id="PF00593"/>
    </source>
</evidence>
<dbReference type="InterPro" id="IPR036942">
    <property type="entry name" value="Beta-barrel_TonB_sf"/>
</dbReference>
<dbReference type="Pfam" id="PF07715">
    <property type="entry name" value="Plug"/>
    <property type="match status" value="1"/>
</dbReference>